<keyword evidence="3" id="KW-1185">Reference proteome</keyword>
<keyword evidence="1" id="KW-0812">Transmembrane</keyword>
<evidence type="ECO:0000256" key="1">
    <source>
        <dbReference type="SAM" id="Phobius"/>
    </source>
</evidence>
<dbReference type="RefSeq" id="XP_028547017.1">
    <property type="nucleotide sequence ID" value="XM_028691216.1"/>
</dbReference>
<keyword evidence="1" id="KW-0472">Membrane</keyword>
<feature type="transmembrane region" description="Helical" evidence="1">
    <location>
        <begin position="73"/>
        <end position="91"/>
    </location>
</feature>
<gene>
    <name evidence="2" type="ORF">PGO_002920</name>
</gene>
<sequence length="272" mass="32339">MADKNIYKYVNSFDEHRQKLESYKEDSAESFLGKSTCDAFKDDVPGIESNDFLNICHKGTYYLYTQYKTNYDIITDIACVYLYFWIYHYILKEKAIDIKKMVYINLMDASGATNMDTYQFYGKYVTEDILKKMKDLYDMYSNLNNLEDNCSSDSEFNFLNDCASSYMCYQEICKSNKDPDFCAKIEYQILPSFRKRKIYVFIIIPIVLLLIISLSLFYVSKFTKHDSWIRLLIKRIKNKFNSIDEVWDSLQTYEVSSNISRNMRCNILYNTE</sequence>
<dbReference type="GeneID" id="39745236"/>
<dbReference type="EMBL" id="BDQF01000314">
    <property type="protein sequence ID" value="GAW84428.1"/>
    <property type="molecule type" value="Genomic_DNA"/>
</dbReference>
<proteinExistence type="predicted"/>
<comment type="caution">
    <text evidence="2">The sequence shown here is derived from an EMBL/GenBank/DDBJ whole genome shotgun (WGS) entry which is preliminary data.</text>
</comment>
<dbReference type="AlphaFoldDB" id="A0A1Y1JSJ9"/>
<feature type="transmembrane region" description="Helical" evidence="1">
    <location>
        <begin position="198"/>
        <end position="219"/>
    </location>
</feature>
<evidence type="ECO:0000313" key="2">
    <source>
        <dbReference type="EMBL" id="GAW84428.1"/>
    </source>
</evidence>
<dbReference type="OrthoDB" id="381216at2759"/>
<evidence type="ECO:0000313" key="3">
    <source>
        <dbReference type="Proteomes" id="UP000195521"/>
    </source>
</evidence>
<keyword evidence="1" id="KW-1133">Transmembrane helix</keyword>
<dbReference type="Proteomes" id="UP000195521">
    <property type="component" value="Unassembled WGS sequence"/>
</dbReference>
<reference evidence="3" key="1">
    <citation type="submission" date="2017-04" db="EMBL/GenBank/DDBJ databases">
        <title>Plasmodium gonderi genome.</title>
        <authorList>
            <person name="Arisue N."/>
            <person name="Honma H."/>
            <person name="Kawai S."/>
            <person name="Tougan T."/>
            <person name="Tanabe K."/>
            <person name="Horii T."/>
        </authorList>
    </citation>
    <scope>NUCLEOTIDE SEQUENCE [LARGE SCALE GENOMIC DNA]</scope>
    <source>
        <strain evidence="3">ATCC 30045</strain>
    </source>
</reference>
<organism evidence="2 3">
    <name type="scientific">Plasmodium gonderi</name>
    <dbReference type="NCBI Taxonomy" id="77519"/>
    <lineage>
        <taxon>Eukaryota</taxon>
        <taxon>Sar</taxon>
        <taxon>Alveolata</taxon>
        <taxon>Apicomplexa</taxon>
        <taxon>Aconoidasida</taxon>
        <taxon>Haemosporida</taxon>
        <taxon>Plasmodiidae</taxon>
        <taxon>Plasmodium</taxon>
        <taxon>Plasmodium (Plasmodium)</taxon>
    </lineage>
</organism>
<protein>
    <submittedName>
        <fullName evidence="2">Variable surface protein</fullName>
    </submittedName>
</protein>
<name>A0A1Y1JSJ9_PLAGO</name>
<accession>A0A1Y1JSJ9</accession>